<protein>
    <submittedName>
        <fullName evidence="2">Uncharacterized protein</fullName>
    </submittedName>
</protein>
<feature type="compositionally biased region" description="Polar residues" evidence="1">
    <location>
        <begin position="173"/>
        <end position="204"/>
    </location>
</feature>
<comment type="caution">
    <text evidence="2">The sequence shown here is derived from an EMBL/GenBank/DDBJ whole genome shotgun (WGS) entry which is preliminary data.</text>
</comment>
<feature type="region of interest" description="Disordered" evidence="1">
    <location>
        <begin position="173"/>
        <end position="211"/>
    </location>
</feature>
<evidence type="ECO:0000313" key="3">
    <source>
        <dbReference type="Proteomes" id="UP000772434"/>
    </source>
</evidence>
<keyword evidence="3" id="KW-1185">Reference proteome</keyword>
<reference evidence="2" key="1">
    <citation type="submission" date="2020-11" db="EMBL/GenBank/DDBJ databases">
        <authorList>
            <consortium name="DOE Joint Genome Institute"/>
            <person name="Ahrendt S."/>
            <person name="Riley R."/>
            <person name="Andreopoulos W."/>
            <person name="Labutti K."/>
            <person name="Pangilinan J."/>
            <person name="Ruiz-Duenas F.J."/>
            <person name="Barrasa J.M."/>
            <person name="Sanchez-Garcia M."/>
            <person name="Camarero S."/>
            <person name="Miyauchi S."/>
            <person name="Serrano A."/>
            <person name="Linde D."/>
            <person name="Babiker R."/>
            <person name="Drula E."/>
            <person name="Ayuso-Fernandez I."/>
            <person name="Pacheco R."/>
            <person name="Padilla G."/>
            <person name="Ferreira P."/>
            <person name="Barriuso J."/>
            <person name="Kellner H."/>
            <person name="Castanera R."/>
            <person name="Alfaro M."/>
            <person name="Ramirez L."/>
            <person name="Pisabarro A.G."/>
            <person name="Kuo A."/>
            <person name="Tritt A."/>
            <person name="Lipzen A."/>
            <person name="He G."/>
            <person name="Yan M."/>
            <person name="Ng V."/>
            <person name="Cullen D."/>
            <person name="Martin F."/>
            <person name="Rosso M.-N."/>
            <person name="Henrissat B."/>
            <person name="Hibbett D."/>
            <person name="Martinez A.T."/>
            <person name="Grigoriev I.V."/>
        </authorList>
    </citation>
    <scope>NUCLEOTIDE SEQUENCE</scope>
    <source>
        <strain evidence="2">AH 40177</strain>
    </source>
</reference>
<accession>A0A9P5PDW7</accession>
<organism evidence="2 3">
    <name type="scientific">Rhodocollybia butyracea</name>
    <dbReference type="NCBI Taxonomy" id="206335"/>
    <lineage>
        <taxon>Eukaryota</taxon>
        <taxon>Fungi</taxon>
        <taxon>Dikarya</taxon>
        <taxon>Basidiomycota</taxon>
        <taxon>Agaricomycotina</taxon>
        <taxon>Agaricomycetes</taxon>
        <taxon>Agaricomycetidae</taxon>
        <taxon>Agaricales</taxon>
        <taxon>Marasmiineae</taxon>
        <taxon>Omphalotaceae</taxon>
        <taxon>Rhodocollybia</taxon>
    </lineage>
</organism>
<gene>
    <name evidence="2" type="ORF">BDP27DRAFT_422947</name>
</gene>
<dbReference type="EMBL" id="JADNRY010000246">
    <property type="protein sequence ID" value="KAF9060380.1"/>
    <property type="molecule type" value="Genomic_DNA"/>
</dbReference>
<name>A0A9P5PDW7_9AGAR</name>
<dbReference type="AlphaFoldDB" id="A0A9P5PDW7"/>
<proteinExistence type="predicted"/>
<evidence type="ECO:0000256" key="1">
    <source>
        <dbReference type="SAM" id="MobiDB-lite"/>
    </source>
</evidence>
<sequence>MPGQERSDVASIPRSLVPLVPLGTSTLTSQAPFPSSSIPIHPRLDTSPCSWASLHIVPPSRSSLLFSTNIAIFSLNPRKSKMTCSISAKFYSPCISSPSAYTPSPYTASRDRSRSMRDLTSPMEIHGGAPIPCSHPYPVVPLTSPAPNHTALDLRLVGHTPFKFLSPAQYSPVQLTQPPTGSPASTPQWLDTTSAGTPQQQSYAQIPRSCW</sequence>
<evidence type="ECO:0000313" key="2">
    <source>
        <dbReference type="EMBL" id="KAF9060380.1"/>
    </source>
</evidence>
<dbReference type="Proteomes" id="UP000772434">
    <property type="component" value="Unassembled WGS sequence"/>
</dbReference>